<protein>
    <submittedName>
        <fullName evidence="5">Beta-barrel assembly machine subunit BamD</fullName>
    </submittedName>
</protein>
<name>A0A1I0ME08_9BACT</name>
<sequence length="292" mass="33813">MYLSYPEWIFFINFAPRMKRCVVILSCAAMLMCGCASEFNSVYKSADMDYKYEYAKECFARNKFQQAITLLEELVTIKKGSDEAQECLYMLAMAQYCNSDFEAASETFKKYGSSYPRGTYAESAAFYVGQSLYQSAPEPRLDQSPTNGAITAYQQFMDQYPDSKLRPQAQERLYELYDKLIQKEYLSAELYYNLGGYFGNINSNEESNYTSCIITAQNALKNYPYCSLREDFMLLIMKSKFELAENSSEEKRLDRYREAEDECYGFLNEFPESKNAAIAEKFIAKCKKVIKD</sequence>
<evidence type="ECO:0000256" key="3">
    <source>
        <dbReference type="ARBA" id="ARBA00023237"/>
    </source>
</evidence>
<evidence type="ECO:0000259" key="4">
    <source>
        <dbReference type="Pfam" id="PF13525"/>
    </source>
</evidence>
<dbReference type="SUPFAM" id="SSF48452">
    <property type="entry name" value="TPR-like"/>
    <property type="match status" value="1"/>
</dbReference>
<evidence type="ECO:0000256" key="1">
    <source>
        <dbReference type="ARBA" id="ARBA00022729"/>
    </source>
</evidence>
<keyword evidence="1" id="KW-0732">Signal</keyword>
<dbReference type="InterPro" id="IPR039565">
    <property type="entry name" value="BamD-like"/>
</dbReference>
<accession>A0A1I0ME08</accession>
<dbReference type="NCBIfam" id="TIGR03302">
    <property type="entry name" value="OM_YfiO"/>
    <property type="match status" value="1"/>
</dbReference>
<keyword evidence="6" id="KW-1185">Reference proteome</keyword>
<dbReference type="InterPro" id="IPR011990">
    <property type="entry name" value="TPR-like_helical_dom_sf"/>
</dbReference>
<dbReference type="AlphaFoldDB" id="A0A1I0ME08"/>
<dbReference type="EMBL" id="FOIQ01000001">
    <property type="protein sequence ID" value="SEV86542.1"/>
    <property type="molecule type" value="Genomic_DNA"/>
</dbReference>
<dbReference type="Proteomes" id="UP000199373">
    <property type="component" value="Unassembled WGS sequence"/>
</dbReference>
<dbReference type="InterPro" id="IPR017689">
    <property type="entry name" value="BamD"/>
</dbReference>
<evidence type="ECO:0000256" key="2">
    <source>
        <dbReference type="ARBA" id="ARBA00023136"/>
    </source>
</evidence>
<keyword evidence="3" id="KW-0998">Cell outer membrane</keyword>
<feature type="domain" description="Outer membrane lipoprotein BamD-like" evidence="4">
    <location>
        <begin position="50"/>
        <end position="202"/>
    </location>
</feature>
<organism evidence="5 6">
    <name type="scientific">Prevotella aff. ruminicola Tc2-24</name>
    <dbReference type="NCBI Taxonomy" id="81582"/>
    <lineage>
        <taxon>Bacteria</taxon>
        <taxon>Pseudomonadati</taxon>
        <taxon>Bacteroidota</taxon>
        <taxon>Bacteroidia</taxon>
        <taxon>Bacteroidales</taxon>
        <taxon>Prevotellaceae</taxon>
        <taxon>Prevotella</taxon>
    </lineage>
</organism>
<dbReference type="Gene3D" id="1.25.40.10">
    <property type="entry name" value="Tetratricopeptide repeat domain"/>
    <property type="match status" value="1"/>
</dbReference>
<dbReference type="Pfam" id="PF13525">
    <property type="entry name" value="YfiO"/>
    <property type="match status" value="1"/>
</dbReference>
<gene>
    <name evidence="5" type="ORF">SAMN04487850_0580</name>
</gene>
<keyword evidence="2" id="KW-0472">Membrane</keyword>
<reference evidence="5 6" key="1">
    <citation type="submission" date="2016-10" db="EMBL/GenBank/DDBJ databases">
        <authorList>
            <person name="de Groot N.N."/>
        </authorList>
    </citation>
    <scope>NUCLEOTIDE SEQUENCE [LARGE SCALE GENOMIC DNA]</scope>
    <source>
        <strain evidence="5 6">TC2-24</strain>
    </source>
</reference>
<evidence type="ECO:0000313" key="6">
    <source>
        <dbReference type="Proteomes" id="UP000199373"/>
    </source>
</evidence>
<evidence type="ECO:0000313" key="5">
    <source>
        <dbReference type="EMBL" id="SEV86542.1"/>
    </source>
</evidence>
<proteinExistence type="predicted"/>